<dbReference type="RefSeq" id="WP_213040066.1">
    <property type="nucleotide sequence ID" value="NZ_CAJNBJ010000001.1"/>
</dbReference>
<feature type="compositionally biased region" description="Basic and acidic residues" evidence="1">
    <location>
        <begin position="192"/>
        <end position="205"/>
    </location>
</feature>
<evidence type="ECO:0008006" key="4">
    <source>
        <dbReference type="Google" id="ProtNLM"/>
    </source>
</evidence>
<gene>
    <name evidence="2" type="ORF">NSPZN2_10123</name>
</gene>
<dbReference type="Proteomes" id="UP000675880">
    <property type="component" value="Unassembled WGS sequence"/>
</dbReference>
<feature type="compositionally biased region" description="Polar residues" evidence="1">
    <location>
        <begin position="148"/>
        <end position="161"/>
    </location>
</feature>
<evidence type="ECO:0000313" key="2">
    <source>
        <dbReference type="EMBL" id="CAE6689031.1"/>
    </source>
</evidence>
<evidence type="ECO:0000256" key="1">
    <source>
        <dbReference type="SAM" id="MobiDB-lite"/>
    </source>
</evidence>
<feature type="compositionally biased region" description="Basic and acidic residues" evidence="1">
    <location>
        <begin position="165"/>
        <end position="178"/>
    </location>
</feature>
<accession>A0ABN7KEQ6</accession>
<reference evidence="2 3" key="1">
    <citation type="submission" date="2021-02" db="EMBL/GenBank/DDBJ databases">
        <authorList>
            <person name="Han P."/>
        </authorList>
    </citation>
    <scope>NUCLEOTIDE SEQUENCE [LARGE SCALE GENOMIC DNA]</scope>
    <source>
        <strain evidence="2">Candidatus Nitrospira sp. ZN2</strain>
    </source>
</reference>
<dbReference type="EMBL" id="CAJNBJ010000001">
    <property type="protein sequence ID" value="CAE6689031.1"/>
    <property type="molecule type" value="Genomic_DNA"/>
</dbReference>
<protein>
    <recommendedName>
        <fullName evidence="4">Zinc-finger domain-containing protein</fullName>
    </recommendedName>
</protein>
<proteinExistence type="predicted"/>
<sequence length="424" mass="44682">MSEHELEHLLGGFAADTLTPDEQQRLYAAALQDQRLFDALADEQALKELLADPAVRRRLLEALQQPVTQAAEQTSPWWAWFRKPAGLAVTGGLAVALIALTFGTRIFQEGLDRHTRSVVTEEPVSPSAMSSSPSSAPPPAPLASEPATNANANGTPQSQRAKQAASRETRAARPRTDATDQAPAGESSQPAEHARVSEDRARVTETPRPPAPAAAPMLKPAPSALSGAAAPAPVNSARALYFGGVSPSTGAGTRTEGNTGAAASVTLLGLRYSFVIRGSDGQNQEVSAATASRSTGPVRLLVETTHDGYLQLLQNLGSAGTRLWWPPQETGKISLKAVARTRVEIPMPPPAESGLLDLVLRFSPKPFGPLTMQEVGMLDRFSGNLLIETVSPDGTTGAREFATYVMNSDASPAAQIAVDIPVSR</sequence>
<comment type="caution">
    <text evidence="2">The sequence shown here is derived from an EMBL/GenBank/DDBJ whole genome shotgun (WGS) entry which is preliminary data.</text>
</comment>
<evidence type="ECO:0000313" key="3">
    <source>
        <dbReference type="Proteomes" id="UP000675880"/>
    </source>
</evidence>
<name>A0ABN7KEQ6_9BACT</name>
<feature type="region of interest" description="Disordered" evidence="1">
    <location>
        <begin position="117"/>
        <end position="229"/>
    </location>
</feature>
<feature type="compositionally biased region" description="Low complexity" evidence="1">
    <location>
        <begin position="214"/>
        <end position="229"/>
    </location>
</feature>
<keyword evidence="3" id="KW-1185">Reference proteome</keyword>
<organism evidence="2 3">
    <name type="scientific">Nitrospira defluvii</name>
    <dbReference type="NCBI Taxonomy" id="330214"/>
    <lineage>
        <taxon>Bacteria</taxon>
        <taxon>Pseudomonadati</taxon>
        <taxon>Nitrospirota</taxon>
        <taxon>Nitrospiria</taxon>
        <taxon>Nitrospirales</taxon>
        <taxon>Nitrospiraceae</taxon>
        <taxon>Nitrospira</taxon>
    </lineage>
</organism>
<feature type="compositionally biased region" description="Low complexity" evidence="1">
    <location>
        <begin position="123"/>
        <end position="134"/>
    </location>
</feature>